<evidence type="ECO:0000313" key="6">
    <source>
        <dbReference type="Proteomes" id="UP000316096"/>
    </source>
</evidence>
<proteinExistence type="predicted"/>
<dbReference type="SUPFAM" id="SSF48498">
    <property type="entry name" value="Tetracyclin repressor-like, C-terminal domain"/>
    <property type="match status" value="1"/>
</dbReference>
<protein>
    <submittedName>
        <fullName evidence="5">TetR family transcriptional regulator</fullName>
    </submittedName>
</protein>
<dbReference type="GO" id="GO:0003700">
    <property type="term" value="F:DNA-binding transcription factor activity"/>
    <property type="evidence" value="ECO:0007669"/>
    <property type="project" value="TreeGrafter"/>
</dbReference>
<dbReference type="PANTHER" id="PTHR30055">
    <property type="entry name" value="HTH-TYPE TRANSCRIPTIONAL REGULATOR RUTR"/>
    <property type="match status" value="1"/>
</dbReference>
<dbReference type="GO" id="GO:0000976">
    <property type="term" value="F:transcription cis-regulatory region binding"/>
    <property type="evidence" value="ECO:0007669"/>
    <property type="project" value="TreeGrafter"/>
</dbReference>
<evidence type="ECO:0000256" key="3">
    <source>
        <dbReference type="ARBA" id="ARBA00023163"/>
    </source>
</evidence>
<dbReference type="EMBL" id="VFOZ01000001">
    <property type="protein sequence ID" value="TQL97044.1"/>
    <property type="molecule type" value="Genomic_DNA"/>
</dbReference>
<dbReference type="AlphaFoldDB" id="A0A543CIW7"/>
<dbReference type="Proteomes" id="UP000316096">
    <property type="component" value="Unassembled WGS sequence"/>
</dbReference>
<reference evidence="5 6" key="1">
    <citation type="submission" date="2019-06" db="EMBL/GenBank/DDBJ databases">
        <title>Sequencing the genomes of 1000 actinobacteria strains.</title>
        <authorList>
            <person name="Klenk H.-P."/>
        </authorList>
    </citation>
    <scope>NUCLEOTIDE SEQUENCE [LARGE SCALE GENOMIC DNA]</scope>
    <source>
        <strain evidence="5 6">DSM 102200</strain>
    </source>
</reference>
<feature type="domain" description="HTH tetR-type" evidence="4">
    <location>
        <begin position="19"/>
        <end position="66"/>
    </location>
</feature>
<evidence type="ECO:0000256" key="1">
    <source>
        <dbReference type="ARBA" id="ARBA00023015"/>
    </source>
</evidence>
<dbReference type="Gene3D" id="1.10.10.60">
    <property type="entry name" value="Homeodomain-like"/>
    <property type="match status" value="1"/>
</dbReference>
<gene>
    <name evidence="5" type="ORF">FB559_2617</name>
</gene>
<dbReference type="SUPFAM" id="SSF46689">
    <property type="entry name" value="Homeodomain-like"/>
    <property type="match status" value="1"/>
</dbReference>
<keyword evidence="3" id="KW-0804">Transcription</keyword>
<dbReference type="InterPro" id="IPR050109">
    <property type="entry name" value="HTH-type_TetR-like_transc_reg"/>
</dbReference>
<dbReference type="InterPro" id="IPR009057">
    <property type="entry name" value="Homeodomain-like_sf"/>
</dbReference>
<sequence>MQVTNRELSPTATARREQIMAAAIEVIAAKGYGQASFGRIAEHAGLSSTRLISYHFKGKSELIQAVVDSALSDAAAFMRPRMEAATTRRDTLASYIESNLEFMRDHPAHIRALVEIIAGTRGGAETTVSDTWSTVAEEFFRAGQAEGAFRAFDPHVMAVSLRAAIDAVAIMPDVDHTAYARELVALFDHATRKDQS</sequence>
<evidence type="ECO:0000313" key="5">
    <source>
        <dbReference type="EMBL" id="TQL97044.1"/>
    </source>
</evidence>
<evidence type="ECO:0000259" key="4">
    <source>
        <dbReference type="Pfam" id="PF00440"/>
    </source>
</evidence>
<name>A0A543CIW7_9ACTN</name>
<keyword evidence="2" id="KW-0238">DNA-binding</keyword>
<dbReference type="Gene3D" id="1.10.357.10">
    <property type="entry name" value="Tetracycline Repressor, domain 2"/>
    <property type="match status" value="1"/>
</dbReference>
<keyword evidence="1" id="KW-0805">Transcription regulation</keyword>
<dbReference type="PANTHER" id="PTHR30055:SF234">
    <property type="entry name" value="HTH-TYPE TRANSCRIPTIONAL REGULATOR BETI"/>
    <property type="match status" value="1"/>
</dbReference>
<dbReference type="Pfam" id="PF00440">
    <property type="entry name" value="TetR_N"/>
    <property type="match status" value="1"/>
</dbReference>
<dbReference type="InterPro" id="IPR036271">
    <property type="entry name" value="Tet_transcr_reg_TetR-rel_C_sf"/>
</dbReference>
<organism evidence="5 6">
    <name type="scientific">Actinoallomurus bryophytorum</name>
    <dbReference type="NCBI Taxonomy" id="1490222"/>
    <lineage>
        <taxon>Bacteria</taxon>
        <taxon>Bacillati</taxon>
        <taxon>Actinomycetota</taxon>
        <taxon>Actinomycetes</taxon>
        <taxon>Streptosporangiales</taxon>
        <taxon>Thermomonosporaceae</taxon>
        <taxon>Actinoallomurus</taxon>
    </lineage>
</organism>
<evidence type="ECO:0000256" key="2">
    <source>
        <dbReference type="ARBA" id="ARBA00023125"/>
    </source>
</evidence>
<dbReference type="InterPro" id="IPR001647">
    <property type="entry name" value="HTH_TetR"/>
</dbReference>
<keyword evidence="6" id="KW-1185">Reference proteome</keyword>
<accession>A0A543CIW7</accession>
<comment type="caution">
    <text evidence="5">The sequence shown here is derived from an EMBL/GenBank/DDBJ whole genome shotgun (WGS) entry which is preliminary data.</text>
</comment>